<proteinExistence type="inferred from homology"/>
<dbReference type="PANTHER" id="PTHR30618:SF1">
    <property type="entry name" value="URIDINE PERMEASE"/>
    <property type="match status" value="1"/>
</dbReference>
<evidence type="ECO:0000313" key="9">
    <source>
        <dbReference type="Proteomes" id="UP000027920"/>
    </source>
</evidence>
<feature type="transmembrane region" description="Helical" evidence="7">
    <location>
        <begin position="200"/>
        <end position="220"/>
    </location>
</feature>
<feature type="transmembrane region" description="Helical" evidence="7">
    <location>
        <begin position="395"/>
        <end position="420"/>
    </location>
</feature>
<dbReference type="InterPro" id="IPR045225">
    <property type="entry name" value="Uracil/uridine/allantoin_perm"/>
</dbReference>
<dbReference type="OrthoDB" id="2018619at2759"/>
<reference evidence="8 9" key="1">
    <citation type="submission" date="2013-03" db="EMBL/GenBank/DDBJ databases">
        <title>The Genome Sequence of Exophiala aquamarina CBS 119918.</title>
        <authorList>
            <consortium name="The Broad Institute Genomics Platform"/>
            <person name="Cuomo C."/>
            <person name="de Hoog S."/>
            <person name="Gorbushina A."/>
            <person name="Walker B."/>
            <person name="Young S.K."/>
            <person name="Zeng Q."/>
            <person name="Gargeya S."/>
            <person name="Fitzgerald M."/>
            <person name="Haas B."/>
            <person name="Abouelleil A."/>
            <person name="Allen A.W."/>
            <person name="Alvarado L."/>
            <person name="Arachchi H.M."/>
            <person name="Berlin A.M."/>
            <person name="Chapman S.B."/>
            <person name="Gainer-Dewar J."/>
            <person name="Goldberg J."/>
            <person name="Griggs A."/>
            <person name="Gujja S."/>
            <person name="Hansen M."/>
            <person name="Howarth C."/>
            <person name="Imamovic A."/>
            <person name="Ireland A."/>
            <person name="Larimer J."/>
            <person name="McCowan C."/>
            <person name="Murphy C."/>
            <person name="Pearson M."/>
            <person name="Poon T.W."/>
            <person name="Priest M."/>
            <person name="Roberts A."/>
            <person name="Saif S."/>
            <person name="Shea T."/>
            <person name="Sisk P."/>
            <person name="Sykes S."/>
            <person name="Wortman J."/>
            <person name="Nusbaum C."/>
            <person name="Birren B."/>
        </authorList>
    </citation>
    <scope>NUCLEOTIDE SEQUENCE [LARGE SCALE GENOMIC DNA]</scope>
    <source>
        <strain evidence="8 9">CBS 119918</strain>
    </source>
</reference>
<dbReference type="InterPro" id="IPR012681">
    <property type="entry name" value="NCS1"/>
</dbReference>
<keyword evidence="3 7" id="KW-0812">Transmembrane</keyword>
<comment type="subcellular location">
    <subcellularLocation>
        <location evidence="1">Membrane</location>
        <topology evidence="1">Multi-pass membrane protein</topology>
    </subcellularLocation>
</comment>
<dbReference type="RefSeq" id="XP_013254346.1">
    <property type="nucleotide sequence ID" value="XM_013398892.1"/>
</dbReference>
<dbReference type="Pfam" id="PF02133">
    <property type="entry name" value="Transp_cyt_pur"/>
    <property type="match status" value="1"/>
</dbReference>
<evidence type="ECO:0008006" key="10">
    <source>
        <dbReference type="Google" id="ProtNLM"/>
    </source>
</evidence>
<evidence type="ECO:0000256" key="3">
    <source>
        <dbReference type="ARBA" id="ARBA00022692"/>
    </source>
</evidence>
<feature type="transmembrane region" description="Helical" evidence="7">
    <location>
        <begin position="482"/>
        <end position="503"/>
    </location>
</feature>
<dbReference type="NCBIfam" id="TIGR00800">
    <property type="entry name" value="ncs1"/>
    <property type="match status" value="1"/>
</dbReference>
<dbReference type="PANTHER" id="PTHR30618">
    <property type="entry name" value="NCS1 FAMILY PURINE/PYRIMIDINE TRANSPORTER"/>
    <property type="match status" value="1"/>
</dbReference>
<dbReference type="GO" id="GO:0005886">
    <property type="term" value="C:plasma membrane"/>
    <property type="evidence" value="ECO:0007669"/>
    <property type="project" value="TreeGrafter"/>
</dbReference>
<protein>
    <recommendedName>
        <fullName evidence="10">NCS1 family nucleobase:cation symporter-1</fullName>
    </recommendedName>
</protein>
<gene>
    <name evidence="8" type="ORF">A1O9_12093</name>
</gene>
<feature type="transmembrane region" description="Helical" evidence="7">
    <location>
        <begin position="169"/>
        <end position="193"/>
    </location>
</feature>
<feature type="region of interest" description="Disordered" evidence="6">
    <location>
        <begin position="534"/>
        <end position="567"/>
    </location>
</feature>
<feature type="transmembrane region" description="Helical" evidence="7">
    <location>
        <begin position="326"/>
        <end position="344"/>
    </location>
</feature>
<evidence type="ECO:0000256" key="2">
    <source>
        <dbReference type="ARBA" id="ARBA00008974"/>
    </source>
</evidence>
<evidence type="ECO:0000256" key="7">
    <source>
        <dbReference type="SAM" id="Phobius"/>
    </source>
</evidence>
<dbReference type="InterPro" id="IPR001248">
    <property type="entry name" value="Pur-cyt_permease"/>
</dbReference>
<comment type="caution">
    <text evidence="8">The sequence shown here is derived from an EMBL/GenBank/DDBJ whole genome shotgun (WGS) entry which is preliminary data.</text>
</comment>
<keyword evidence="9" id="KW-1185">Reference proteome</keyword>
<dbReference type="GeneID" id="25286988"/>
<keyword evidence="5 7" id="KW-0472">Membrane</keyword>
<feature type="transmembrane region" description="Helical" evidence="7">
    <location>
        <begin position="372"/>
        <end position="389"/>
    </location>
</feature>
<name>A0A072NW09_9EURO</name>
<keyword evidence="4 7" id="KW-1133">Transmembrane helix</keyword>
<feature type="transmembrane region" description="Helical" evidence="7">
    <location>
        <begin position="280"/>
        <end position="306"/>
    </location>
</feature>
<dbReference type="CDD" id="cd11482">
    <property type="entry name" value="SLC-NCS1sbd_NRT1-like"/>
    <property type="match status" value="1"/>
</dbReference>
<accession>A0A072NW09</accession>
<dbReference type="Proteomes" id="UP000027920">
    <property type="component" value="Unassembled WGS sequence"/>
</dbReference>
<feature type="transmembrane region" description="Helical" evidence="7">
    <location>
        <begin position="445"/>
        <end position="462"/>
    </location>
</feature>
<evidence type="ECO:0000313" key="8">
    <source>
        <dbReference type="EMBL" id="KEF51756.1"/>
    </source>
</evidence>
<evidence type="ECO:0000256" key="4">
    <source>
        <dbReference type="ARBA" id="ARBA00022989"/>
    </source>
</evidence>
<dbReference type="AlphaFoldDB" id="A0A072NW09"/>
<evidence type="ECO:0000256" key="6">
    <source>
        <dbReference type="SAM" id="MobiDB-lite"/>
    </source>
</evidence>
<sequence>MGVLSRFNLVAKGAEEVKGKDVWLDNDDLRPLKLKDRTWTQVTYFTFWFSAAATGPPNSKDRYGASAAQALGLSMWESLACSFGGQCLIAVVITLNGRSGAVYHVGFPIMNRAAFGVYGAWWPTFNRAVMAIVWNGVNAVQGGQCVYVMLHAIFPSIARIKNSMGPGSALTSAGMIGFAVFWLVSCFFLAIPVPKMRKLVYVKLVVFVVSAMAMLGWTVGKAGGLGPVARQGSTVHGSDKSWLILRFFMLGAANCATFASNAPDFQRYGSRSKDPILGNIVGFPLANLLVSLVGNIVCATSQVIFGELVWNPVELLDMLQTTNYTAANRAGCFFIALMFVYSAMFSSIFENSLPAGNDLAALFPKYISIRKGFYICAVVSFAINPWYLLGSASIFVSFLASYQIFLSSITGVLLCHYYVISRGYLHIPDLFTSDKAGAYHYTKGWNIRAYVAYVIGVVPNFYGFLNNMGVDAPVGVTRFYYFAYWVGIFVSGAVYWSLCKLYPPAIMYNKGWMEPKNYIRPEEEGQVQVLEGQSTGSDVEVAGSRNESGNGEKAVAKQTITGVGRVE</sequence>
<dbReference type="GO" id="GO:0015205">
    <property type="term" value="F:nucleobase transmembrane transporter activity"/>
    <property type="evidence" value="ECO:0007669"/>
    <property type="project" value="TreeGrafter"/>
</dbReference>
<evidence type="ECO:0000256" key="1">
    <source>
        <dbReference type="ARBA" id="ARBA00004141"/>
    </source>
</evidence>
<comment type="similarity">
    <text evidence="2">Belongs to the purine-cytosine permease (2.A.39) family.</text>
</comment>
<organism evidence="8 9">
    <name type="scientific">Exophiala aquamarina CBS 119918</name>
    <dbReference type="NCBI Taxonomy" id="1182545"/>
    <lineage>
        <taxon>Eukaryota</taxon>
        <taxon>Fungi</taxon>
        <taxon>Dikarya</taxon>
        <taxon>Ascomycota</taxon>
        <taxon>Pezizomycotina</taxon>
        <taxon>Eurotiomycetes</taxon>
        <taxon>Chaetothyriomycetidae</taxon>
        <taxon>Chaetothyriales</taxon>
        <taxon>Herpotrichiellaceae</taxon>
        <taxon>Exophiala</taxon>
    </lineage>
</organism>
<dbReference type="HOGENOM" id="CLU_021555_2_0_1"/>
<dbReference type="VEuPathDB" id="FungiDB:A1O9_12093"/>
<dbReference type="EMBL" id="AMGV01000021">
    <property type="protein sequence ID" value="KEF51756.1"/>
    <property type="molecule type" value="Genomic_DNA"/>
</dbReference>
<feature type="transmembrane region" description="Helical" evidence="7">
    <location>
        <begin position="240"/>
        <end position="259"/>
    </location>
</feature>
<evidence type="ECO:0000256" key="5">
    <source>
        <dbReference type="ARBA" id="ARBA00023136"/>
    </source>
</evidence>
<dbReference type="Gene3D" id="1.10.4160.10">
    <property type="entry name" value="Hydantoin permease"/>
    <property type="match status" value="1"/>
</dbReference>
<dbReference type="FunFam" id="1.10.4160.10:FF:000001">
    <property type="entry name" value="Uracil permease, putative"/>
    <property type="match status" value="1"/>
</dbReference>